<accession>A0AAV5TA63</accession>
<keyword evidence="3" id="KW-1185">Reference proteome</keyword>
<evidence type="ECO:0000256" key="1">
    <source>
        <dbReference type="SAM" id="MobiDB-lite"/>
    </source>
</evidence>
<evidence type="ECO:0000313" key="3">
    <source>
        <dbReference type="Proteomes" id="UP001432027"/>
    </source>
</evidence>
<dbReference type="EMBL" id="BTSX01000004">
    <property type="protein sequence ID" value="GMS92118.1"/>
    <property type="molecule type" value="Genomic_DNA"/>
</dbReference>
<evidence type="ECO:0000313" key="2">
    <source>
        <dbReference type="EMBL" id="GMS92118.1"/>
    </source>
</evidence>
<gene>
    <name evidence="2" type="ORF">PENTCL1PPCAC_14293</name>
</gene>
<dbReference type="Proteomes" id="UP001432027">
    <property type="component" value="Unassembled WGS sequence"/>
</dbReference>
<protein>
    <submittedName>
        <fullName evidence="2">Uncharacterized protein</fullName>
    </submittedName>
</protein>
<reference evidence="2" key="1">
    <citation type="submission" date="2023-10" db="EMBL/GenBank/DDBJ databases">
        <title>Genome assembly of Pristionchus species.</title>
        <authorList>
            <person name="Yoshida K."/>
            <person name="Sommer R.J."/>
        </authorList>
    </citation>
    <scope>NUCLEOTIDE SEQUENCE</scope>
    <source>
        <strain evidence="2">RS0144</strain>
    </source>
</reference>
<dbReference type="AlphaFoldDB" id="A0AAV5TA63"/>
<feature type="non-terminal residue" evidence="2">
    <location>
        <position position="1"/>
    </location>
</feature>
<proteinExistence type="predicted"/>
<organism evidence="2 3">
    <name type="scientific">Pristionchus entomophagus</name>
    <dbReference type="NCBI Taxonomy" id="358040"/>
    <lineage>
        <taxon>Eukaryota</taxon>
        <taxon>Metazoa</taxon>
        <taxon>Ecdysozoa</taxon>
        <taxon>Nematoda</taxon>
        <taxon>Chromadorea</taxon>
        <taxon>Rhabditida</taxon>
        <taxon>Rhabditina</taxon>
        <taxon>Diplogasteromorpha</taxon>
        <taxon>Diplogasteroidea</taxon>
        <taxon>Neodiplogasteridae</taxon>
        <taxon>Pristionchus</taxon>
    </lineage>
</organism>
<name>A0AAV5TA63_9BILA</name>
<comment type="caution">
    <text evidence="2">The sequence shown here is derived from an EMBL/GenBank/DDBJ whole genome shotgun (WGS) entry which is preliminary data.</text>
</comment>
<feature type="region of interest" description="Disordered" evidence="1">
    <location>
        <begin position="1"/>
        <end position="23"/>
    </location>
</feature>
<feature type="compositionally biased region" description="Basic and acidic residues" evidence="1">
    <location>
        <begin position="1"/>
        <end position="19"/>
    </location>
</feature>
<sequence>SAQIRFRERALQPPPEEKFYTLSSKGKKLAEEELHRRLVLLIEADQKGTPSTIPSRVAPSVGKKIPQ</sequence>